<evidence type="ECO:0000256" key="2">
    <source>
        <dbReference type="ARBA" id="ARBA00022741"/>
    </source>
</evidence>
<dbReference type="SUPFAM" id="SSF56059">
    <property type="entry name" value="Glutathione synthetase ATP-binding domain-like"/>
    <property type="match status" value="1"/>
</dbReference>
<dbReference type="PROSITE" id="PS51221">
    <property type="entry name" value="TTL"/>
    <property type="match status" value="1"/>
</dbReference>
<dbReference type="RefSeq" id="XP_002179288.1">
    <property type="nucleotide sequence ID" value="XM_002179252.1"/>
</dbReference>
<name>B7FX72_PHATC</name>
<protein>
    <submittedName>
        <fullName evidence="4">Uncharacterized protein</fullName>
    </submittedName>
</protein>
<dbReference type="HOGENOM" id="CLU_429910_0_0_1"/>
<dbReference type="EMBL" id="CM000609">
    <property type="protein sequence ID" value="EEC49111.1"/>
    <property type="molecule type" value="Genomic_DNA"/>
</dbReference>
<dbReference type="AlphaFoldDB" id="B7FX72"/>
<dbReference type="PaxDb" id="2850-Phatr34966"/>
<keyword evidence="3" id="KW-0067">ATP-binding</keyword>
<dbReference type="Gene3D" id="3.30.470.20">
    <property type="entry name" value="ATP-grasp fold, B domain"/>
    <property type="match status" value="1"/>
</dbReference>
<dbReference type="SUPFAM" id="SSF48452">
    <property type="entry name" value="TPR-like"/>
    <property type="match status" value="1"/>
</dbReference>
<dbReference type="GO" id="GO:0000226">
    <property type="term" value="P:microtubule cytoskeleton organization"/>
    <property type="evidence" value="ECO:0007669"/>
    <property type="project" value="TreeGrafter"/>
</dbReference>
<evidence type="ECO:0000256" key="3">
    <source>
        <dbReference type="ARBA" id="ARBA00022840"/>
    </source>
</evidence>
<proteinExistence type="predicted"/>
<keyword evidence="1" id="KW-0436">Ligase</keyword>
<gene>
    <name evidence="4" type="ORF">PHATRDRAFT_34966</name>
</gene>
<evidence type="ECO:0000313" key="4">
    <source>
        <dbReference type="EMBL" id="EEC49111.1"/>
    </source>
</evidence>
<dbReference type="Pfam" id="PF03133">
    <property type="entry name" value="TTL"/>
    <property type="match status" value="1"/>
</dbReference>
<dbReference type="KEGG" id="pti:PHATRDRAFT_34966"/>
<reference evidence="4 5" key="1">
    <citation type="journal article" date="2008" name="Nature">
        <title>The Phaeodactylum genome reveals the evolutionary history of diatom genomes.</title>
        <authorList>
            <person name="Bowler C."/>
            <person name="Allen A.E."/>
            <person name="Badger J.H."/>
            <person name="Grimwood J."/>
            <person name="Jabbari K."/>
            <person name="Kuo A."/>
            <person name="Maheswari U."/>
            <person name="Martens C."/>
            <person name="Maumus F."/>
            <person name="Otillar R.P."/>
            <person name="Rayko E."/>
            <person name="Salamov A."/>
            <person name="Vandepoele K."/>
            <person name="Beszteri B."/>
            <person name="Gruber A."/>
            <person name="Heijde M."/>
            <person name="Katinka M."/>
            <person name="Mock T."/>
            <person name="Valentin K."/>
            <person name="Verret F."/>
            <person name="Berges J.A."/>
            <person name="Brownlee C."/>
            <person name="Cadoret J.P."/>
            <person name="Chiovitti A."/>
            <person name="Choi C.J."/>
            <person name="Coesel S."/>
            <person name="De Martino A."/>
            <person name="Detter J.C."/>
            <person name="Durkin C."/>
            <person name="Falciatore A."/>
            <person name="Fournet J."/>
            <person name="Haruta M."/>
            <person name="Huysman M.J."/>
            <person name="Jenkins B.D."/>
            <person name="Jiroutova K."/>
            <person name="Jorgensen R.E."/>
            <person name="Joubert Y."/>
            <person name="Kaplan A."/>
            <person name="Kroger N."/>
            <person name="Kroth P.G."/>
            <person name="La Roche J."/>
            <person name="Lindquist E."/>
            <person name="Lommer M."/>
            <person name="Martin-Jezequel V."/>
            <person name="Lopez P.J."/>
            <person name="Lucas S."/>
            <person name="Mangogna M."/>
            <person name="McGinnis K."/>
            <person name="Medlin L.K."/>
            <person name="Montsant A."/>
            <person name="Oudot-Le Secq M.P."/>
            <person name="Napoli C."/>
            <person name="Obornik M."/>
            <person name="Parker M.S."/>
            <person name="Petit J.L."/>
            <person name="Porcel B.M."/>
            <person name="Poulsen N."/>
            <person name="Robison M."/>
            <person name="Rychlewski L."/>
            <person name="Rynearson T.A."/>
            <person name="Schmutz J."/>
            <person name="Shapiro H."/>
            <person name="Siaut M."/>
            <person name="Stanley M."/>
            <person name="Sussman M.R."/>
            <person name="Taylor A.R."/>
            <person name="Vardi A."/>
            <person name="von Dassow P."/>
            <person name="Vyverman W."/>
            <person name="Willis A."/>
            <person name="Wyrwicz L.S."/>
            <person name="Rokhsar D.S."/>
            <person name="Weissenbach J."/>
            <person name="Armbrust E.V."/>
            <person name="Green B.R."/>
            <person name="Van de Peer Y."/>
            <person name="Grigoriev I.V."/>
        </authorList>
    </citation>
    <scope>NUCLEOTIDE SEQUENCE [LARGE SCALE GENOMIC DNA]</scope>
    <source>
        <strain evidence="4 5">CCAP 1055/1</strain>
    </source>
</reference>
<reference evidence="5" key="2">
    <citation type="submission" date="2008-08" db="EMBL/GenBank/DDBJ databases">
        <authorList>
            <consortium name="Diatom Consortium"/>
            <person name="Grigoriev I."/>
            <person name="Grimwood J."/>
            <person name="Kuo A."/>
            <person name="Otillar R.P."/>
            <person name="Salamov A."/>
            <person name="Detter J.C."/>
            <person name="Lindquist E."/>
            <person name="Shapiro H."/>
            <person name="Lucas S."/>
            <person name="Glavina del Rio T."/>
            <person name="Pitluck S."/>
            <person name="Rokhsar D."/>
            <person name="Bowler C."/>
        </authorList>
    </citation>
    <scope>GENOME REANNOTATION</scope>
    <source>
        <strain evidence="5">CCAP 1055/1</strain>
    </source>
</reference>
<dbReference type="InterPro" id="IPR011990">
    <property type="entry name" value="TPR-like_helical_dom_sf"/>
</dbReference>
<sequence>MNAASLLLTQKKAMSGKKQLRGAGSHCLQSSALLGGLRDLPELGHGVDGTSSLGERVIPQRVRFGSMLELALAFVRLQFLVIPAVAFLAWNSLGVEPHRVSTAKSCQPVSSVVPFADIEHAMHVSNSMAGNITAAYEACRLWEGVFCLERDASIPPSIAAACYALQASCLVRIGRDDQALPVYDQALYLQQHLEPTAQESVRLGKAHALQRLLRYDEAVQEFRRSPPSKKAFLGAVTCSLRVRDFQGALSLVERYIDKFGSHDVDVSATLGILKYLLSSVDNSLAEKERHVLSGIQHTHPLFHWLVSLGILKRNPGNCLPVRPSMADLASINNGALDDPFLYLLDDKVRLHGILTLVPEVTETFWPETIARDGHQQQRNLNESSADELWICKQRAGYGSHGNIILRAREAQQRMRNLSPDEILQKMVDPPMLLDGHKFSLRIYVAYFMADSSTPTPLQIFLSSQGLVKIAALPYDKGAAKLDLRMHMTNSGRETSMQQEDLIFLQSLLEEDGKVSYDCLWTSIKNAVATTMKLYAKTVRKELSLNESLRIPMETLGTLGLPKILGFDFVVDCGGKAWLVEVNRFPGLQPRDTQDELTKRSVLEDAWRVTMARKSVGTFHFTNSSTGNSGLENISFVE</sequence>
<dbReference type="InParanoid" id="B7FX72"/>
<dbReference type="GeneID" id="7199950"/>
<dbReference type="GO" id="GO:0015631">
    <property type="term" value="F:tubulin binding"/>
    <property type="evidence" value="ECO:0007669"/>
    <property type="project" value="TreeGrafter"/>
</dbReference>
<dbReference type="OrthoDB" id="202825at2759"/>
<organism evidence="4 5">
    <name type="scientific">Phaeodactylum tricornutum (strain CCAP 1055/1)</name>
    <dbReference type="NCBI Taxonomy" id="556484"/>
    <lineage>
        <taxon>Eukaryota</taxon>
        <taxon>Sar</taxon>
        <taxon>Stramenopiles</taxon>
        <taxon>Ochrophyta</taxon>
        <taxon>Bacillariophyta</taxon>
        <taxon>Bacillariophyceae</taxon>
        <taxon>Bacillariophycidae</taxon>
        <taxon>Naviculales</taxon>
        <taxon>Phaeodactylaceae</taxon>
        <taxon>Phaeodactylum</taxon>
    </lineage>
</organism>
<keyword evidence="2" id="KW-0547">Nucleotide-binding</keyword>
<accession>B7FX72</accession>
<dbReference type="PANTHER" id="PTHR12241">
    <property type="entry name" value="TUBULIN POLYGLUTAMYLASE"/>
    <property type="match status" value="1"/>
</dbReference>
<evidence type="ECO:0000256" key="1">
    <source>
        <dbReference type="ARBA" id="ARBA00022598"/>
    </source>
</evidence>
<keyword evidence="5" id="KW-1185">Reference proteome</keyword>
<dbReference type="Proteomes" id="UP000000759">
    <property type="component" value="Chromosome 6"/>
</dbReference>
<dbReference type="GO" id="GO:0070740">
    <property type="term" value="F:tubulin-glutamic acid ligase activity"/>
    <property type="evidence" value="ECO:0007669"/>
    <property type="project" value="TreeGrafter"/>
</dbReference>
<dbReference type="Gene3D" id="1.25.40.10">
    <property type="entry name" value="Tetratricopeptide repeat domain"/>
    <property type="match status" value="1"/>
</dbReference>
<dbReference type="GO" id="GO:0036064">
    <property type="term" value="C:ciliary basal body"/>
    <property type="evidence" value="ECO:0007669"/>
    <property type="project" value="TreeGrafter"/>
</dbReference>
<dbReference type="GO" id="GO:0005524">
    <property type="term" value="F:ATP binding"/>
    <property type="evidence" value="ECO:0007669"/>
    <property type="project" value="UniProtKB-KW"/>
</dbReference>
<dbReference type="PANTHER" id="PTHR12241:SF147">
    <property type="entry name" value="TUBULIN POLYGLUTAMYLASE TTLL7"/>
    <property type="match status" value="1"/>
</dbReference>
<dbReference type="InterPro" id="IPR004344">
    <property type="entry name" value="TTL/TTLL_fam"/>
</dbReference>
<dbReference type="eggNOG" id="KOG2156">
    <property type="taxonomic scope" value="Eukaryota"/>
</dbReference>
<evidence type="ECO:0000313" key="5">
    <source>
        <dbReference type="Proteomes" id="UP000000759"/>
    </source>
</evidence>